<dbReference type="AlphaFoldDB" id="A0A1H1USY1"/>
<accession>A0A1H1USY1</accession>
<evidence type="ECO:0000256" key="1">
    <source>
        <dbReference type="SAM" id="Phobius"/>
    </source>
</evidence>
<gene>
    <name evidence="2" type="ORF">SAMN04488570_2615</name>
</gene>
<evidence type="ECO:0000313" key="2">
    <source>
        <dbReference type="EMBL" id="SDS75605.1"/>
    </source>
</evidence>
<evidence type="ECO:0000313" key="3">
    <source>
        <dbReference type="Proteomes" id="UP000198859"/>
    </source>
</evidence>
<reference evidence="3" key="1">
    <citation type="submission" date="2016-10" db="EMBL/GenBank/DDBJ databases">
        <authorList>
            <person name="Varghese N."/>
            <person name="Submissions S."/>
        </authorList>
    </citation>
    <scope>NUCLEOTIDE SEQUENCE [LARGE SCALE GENOMIC DNA]</scope>
    <source>
        <strain evidence="3">DSM 22127</strain>
    </source>
</reference>
<keyword evidence="3" id="KW-1185">Reference proteome</keyword>
<dbReference type="EMBL" id="LT629757">
    <property type="protein sequence ID" value="SDS75605.1"/>
    <property type="molecule type" value="Genomic_DNA"/>
</dbReference>
<proteinExistence type="predicted"/>
<organism evidence="2 3">
    <name type="scientific">Nocardioides scoriae</name>
    <dbReference type="NCBI Taxonomy" id="642780"/>
    <lineage>
        <taxon>Bacteria</taxon>
        <taxon>Bacillati</taxon>
        <taxon>Actinomycetota</taxon>
        <taxon>Actinomycetes</taxon>
        <taxon>Propionibacteriales</taxon>
        <taxon>Nocardioidaceae</taxon>
        <taxon>Nocardioides</taxon>
    </lineage>
</organism>
<keyword evidence="1" id="KW-0812">Transmembrane</keyword>
<protein>
    <submittedName>
        <fullName evidence="2">Uncharacterized protein</fullName>
    </submittedName>
</protein>
<sequence>MAGRRRQRDRRPQTLRQALGLGLGRPLWFLVGFAAVMVVGLGTVVAARGTYSGLPIIGGRPTSDQTPGATSPEQVARLVRDHGCWTRSAPPDMAGRIPGHVVLTVRGDDGPVTTYAGARWVGPALAHVFEGGHPEVLHVHAFCR</sequence>
<dbReference type="Proteomes" id="UP000198859">
    <property type="component" value="Chromosome I"/>
</dbReference>
<feature type="transmembrane region" description="Helical" evidence="1">
    <location>
        <begin position="27"/>
        <end position="47"/>
    </location>
</feature>
<keyword evidence="1" id="KW-0472">Membrane</keyword>
<dbReference type="STRING" id="642780.SAMN04488570_2615"/>
<name>A0A1H1USY1_9ACTN</name>
<keyword evidence="1" id="KW-1133">Transmembrane helix</keyword>